<evidence type="ECO:0000313" key="2">
    <source>
        <dbReference type="EMBL" id="KCW80583.1"/>
    </source>
</evidence>
<organism evidence="2">
    <name type="scientific">Eucalyptus grandis</name>
    <name type="common">Flooded gum</name>
    <dbReference type="NCBI Taxonomy" id="71139"/>
    <lineage>
        <taxon>Eukaryota</taxon>
        <taxon>Viridiplantae</taxon>
        <taxon>Streptophyta</taxon>
        <taxon>Embryophyta</taxon>
        <taxon>Tracheophyta</taxon>
        <taxon>Spermatophyta</taxon>
        <taxon>Magnoliopsida</taxon>
        <taxon>eudicotyledons</taxon>
        <taxon>Gunneridae</taxon>
        <taxon>Pentapetalae</taxon>
        <taxon>rosids</taxon>
        <taxon>malvids</taxon>
        <taxon>Myrtales</taxon>
        <taxon>Myrtaceae</taxon>
        <taxon>Myrtoideae</taxon>
        <taxon>Eucalypteae</taxon>
        <taxon>Eucalyptus</taxon>
    </lineage>
</organism>
<dbReference type="AlphaFoldDB" id="A0A059CQ45"/>
<dbReference type="EMBL" id="KK198755">
    <property type="protein sequence ID" value="KCW80583.1"/>
    <property type="molecule type" value="Genomic_DNA"/>
</dbReference>
<sequence length="36" mass="3921">MSSSSSDRELEEQLAEAGRILLEPPPAVDELLPLLD</sequence>
<feature type="region of interest" description="Disordered" evidence="1">
    <location>
        <begin position="1"/>
        <end position="36"/>
    </location>
</feature>
<dbReference type="InParanoid" id="A0A059CQ45"/>
<name>A0A059CQ45_EUCGR</name>
<reference evidence="2" key="1">
    <citation type="submission" date="2013-07" db="EMBL/GenBank/DDBJ databases">
        <title>The genome of Eucalyptus grandis.</title>
        <authorList>
            <person name="Schmutz J."/>
            <person name="Hayes R."/>
            <person name="Myburg A."/>
            <person name="Tuskan G."/>
            <person name="Grattapaglia D."/>
            <person name="Rokhsar D.S."/>
        </authorList>
    </citation>
    <scope>NUCLEOTIDE SEQUENCE</scope>
    <source>
        <tissue evidence="2">Leaf extractions</tissue>
    </source>
</reference>
<evidence type="ECO:0000256" key="1">
    <source>
        <dbReference type="SAM" id="MobiDB-lite"/>
    </source>
</evidence>
<accession>A0A059CQ45</accession>
<protein>
    <submittedName>
        <fullName evidence="2">Uncharacterized protein</fullName>
    </submittedName>
</protein>
<gene>
    <name evidence="2" type="ORF">EUGRSUZ_C019451</name>
</gene>
<proteinExistence type="predicted"/>
<feature type="non-terminal residue" evidence="2">
    <location>
        <position position="36"/>
    </location>
</feature>
<dbReference type="Gramene" id="KCW80583">
    <property type="protein sequence ID" value="KCW80583"/>
    <property type="gene ID" value="EUGRSUZ_C019451"/>
</dbReference>